<dbReference type="InterPro" id="IPR003340">
    <property type="entry name" value="B3_DNA-bd"/>
</dbReference>
<dbReference type="Pfam" id="PF02362">
    <property type="entry name" value="B3"/>
    <property type="match status" value="1"/>
</dbReference>
<protein>
    <recommendedName>
        <fullName evidence="7">TF-B3 domain-containing protein</fullName>
    </recommendedName>
</protein>
<dbReference type="PROSITE" id="PS50863">
    <property type="entry name" value="B3"/>
    <property type="match status" value="1"/>
</dbReference>
<dbReference type="GO" id="GO:0005634">
    <property type="term" value="C:nucleus"/>
    <property type="evidence" value="ECO:0007669"/>
    <property type="project" value="UniProtKB-SubCell"/>
</dbReference>
<evidence type="ECO:0000256" key="6">
    <source>
        <dbReference type="SAM" id="MobiDB-lite"/>
    </source>
</evidence>
<evidence type="ECO:0000313" key="8">
    <source>
        <dbReference type="EMBL" id="KAK3024512.1"/>
    </source>
</evidence>
<dbReference type="PANTHER" id="PTHR31391:SF99">
    <property type="entry name" value="B3 DOMAIN-CONTAINING PROTEIN OS06G0194400"/>
    <property type="match status" value="1"/>
</dbReference>
<proteinExistence type="predicted"/>
<evidence type="ECO:0000256" key="5">
    <source>
        <dbReference type="ARBA" id="ARBA00023242"/>
    </source>
</evidence>
<keyword evidence="2" id="KW-0805">Transcription regulation</keyword>
<dbReference type="SMART" id="SM01019">
    <property type="entry name" value="B3"/>
    <property type="match status" value="1"/>
</dbReference>
<evidence type="ECO:0000259" key="7">
    <source>
        <dbReference type="PROSITE" id="PS50863"/>
    </source>
</evidence>
<feature type="domain" description="TF-B3" evidence="7">
    <location>
        <begin position="131"/>
        <end position="222"/>
    </location>
</feature>
<evidence type="ECO:0000256" key="2">
    <source>
        <dbReference type="ARBA" id="ARBA00023015"/>
    </source>
</evidence>
<dbReference type="Proteomes" id="UP001188597">
    <property type="component" value="Unassembled WGS sequence"/>
</dbReference>
<dbReference type="PANTHER" id="PTHR31391">
    <property type="entry name" value="B3 DOMAIN-CONTAINING PROTEIN OS11G0197600-RELATED"/>
    <property type="match status" value="1"/>
</dbReference>
<reference evidence="8" key="1">
    <citation type="submission" date="2022-12" db="EMBL/GenBank/DDBJ databases">
        <title>Draft genome assemblies for two species of Escallonia (Escalloniales).</title>
        <authorList>
            <person name="Chanderbali A."/>
            <person name="Dervinis C."/>
            <person name="Anghel I."/>
            <person name="Soltis D."/>
            <person name="Soltis P."/>
            <person name="Zapata F."/>
        </authorList>
    </citation>
    <scope>NUCLEOTIDE SEQUENCE</scope>
    <source>
        <strain evidence="8">UCBG64.0493</strain>
        <tissue evidence="8">Leaf</tissue>
    </source>
</reference>
<comment type="subcellular location">
    <subcellularLocation>
        <location evidence="1">Nucleus</location>
    </subcellularLocation>
</comment>
<dbReference type="CDD" id="cd10017">
    <property type="entry name" value="B3_DNA"/>
    <property type="match status" value="1"/>
</dbReference>
<dbReference type="InterPro" id="IPR044837">
    <property type="entry name" value="REM16-like"/>
</dbReference>
<keyword evidence="4" id="KW-0804">Transcription</keyword>
<gene>
    <name evidence="8" type="ORF">RJ639_043704</name>
</gene>
<feature type="region of interest" description="Disordered" evidence="6">
    <location>
        <begin position="34"/>
        <end position="94"/>
    </location>
</feature>
<dbReference type="Gene3D" id="2.40.330.10">
    <property type="entry name" value="DNA-binding pseudobarrel domain"/>
    <property type="match status" value="1"/>
</dbReference>
<dbReference type="SUPFAM" id="SSF101936">
    <property type="entry name" value="DNA-binding pseudobarrel domain"/>
    <property type="match status" value="1"/>
</dbReference>
<dbReference type="InterPro" id="IPR015300">
    <property type="entry name" value="DNA-bd_pseudobarrel_sf"/>
</dbReference>
<evidence type="ECO:0000256" key="1">
    <source>
        <dbReference type="ARBA" id="ARBA00004123"/>
    </source>
</evidence>
<evidence type="ECO:0000313" key="9">
    <source>
        <dbReference type="Proteomes" id="UP001188597"/>
    </source>
</evidence>
<dbReference type="AlphaFoldDB" id="A0AA89B4E7"/>
<evidence type="ECO:0000256" key="4">
    <source>
        <dbReference type="ARBA" id="ARBA00023163"/>
    </source>
</evidence>
<organism evidence="8 9">
    <name type="scientific">Escallonia herrerae</name>
    <dbReference type="NCBI Taxonomy" id="1293975"/>
    <lineage>
        <taxon>Eukaryota</taxon>
        <taxon>Viridiplantae</taxon>
        <taxon>Streptophyta</taxon>
        <taxon>Embryophyta</taxon>
        <taxon>Tracheophyta</taxon>
        <taxon>Spermatophyta</taxon>
        <taxon>Magnoliopsida</taxon>
        <taxon>eudicotyledons</taxon>
        <taxon>Gunneridae</taxon>
        <taxon>Pentapetalae</taxon>
        <taxon>asterids</taxon>
        <taxon>campanulids</taxon>
        <taxon>Escalloniales</taxon>
        <taxon>Escalloniaceae</taxon>
        <taxon>Escallonia</taxon>
    </lineage>
</organism>
<evidence type="ECO:0000256" key="3">
    <source>
        <dbReference type="ARBA" id="ARBA00023125"/>
    </source>
</evidence>
<dbReference type="GO" id="GO:0003677">
    <property type="term" value="F:DNA binding"/>
    <property type="evidence" value="ECO:0007669"/>
    <property type="project" value="UniProtKB-KW"/>
</dbReference>
<accession>A0AA89B4E7</accession>
<keyword evidence="5" id="KW-0539">Nucleus</keyword>
<sequence length="257" mass="29111">MVARKAAYEECRRKRVEENKKRMEQLKLTKLVMDLRSTTANPNPSPRKKVKPRLPRQPLNLSAVRRSSRVADKPLPSYKEVPIEPMGRPRSCGFKRKDLSDRVYASDEDRAYAQEKAEDNQIGLGSDFPSFVKPMLQSHVTGGFWLGLPVSFCKTHLPKHDATLTLTDEEGDEWPTKYLPRKTGLSGGWKGFAVDHSLVDGDALVFQLINPTAFKVKFHTSLLCSNDAFSALRFPRLLWSPLLVRSSMCWASCNSVF</sequence>
<keyword evidence="3" id="KW-0238">DNA-binding</keyword>
<name>A0AA89B4E7_9ASTE</name>
<dbReference type="EMBL" id="JAVXUP010000599">
    <property type="protein sequence ID" value="KAK3024512.1"/>
    <property type="molecule type" value="Genomic_DNA"/>
</dbReference>
<keyword evidence="9" id="KW-1185">Reference proteome</keyword>
<comment type="caution">
    <text evidence="8">The sequence shown here is derived from an EMBL/GenBank/DDBJ whole genome shotgun (WGS) entry which is preliminary data.</text>
</comment>